<dbReference type="GO" id="GO:0004252">
    <property type="term" value="F:serine-type endopeptidase activity"/>
    <property type="evidence" value="ECO:0007669"/>
    <property type="project" value="TreeGrafter"/>
</dbReference>
<feature type="domain" description="Peptidase S9 prolyl oligopeptidase catalytic" evidence="3">
    <location>
        <begin position="443"/>
        <end position="653"/>
    </location>
</feature>
<keyword evidence="5" id="KW-1185">Reference proteome</keyword>
<reference evidence="4 5" key="1">
    <citation type="submission" date="2019-07" db="EMBL/GenBank/DDBJ databases">
        <authorList>
            <person name="Yang M."/>
            <person name="Zhao D."/>
            <person name="Xiang H."/>
        </authorList>
    </citation>
    <scope>NUCLEOTIDE SEQUENCE [LARGE SCALE GENOMIC DNA]</scope>
    <source>
        <strain evidence="4 5">IM1326</strain>
    </source>
</reference>
<dbReference type="SUPFAM" id="SSF82171">
    <property type="entry name" value="DPP6 N-terminal domain-like"/>
    <property type="match status" value="1"/>
</dbReference>
<sequence length="656" mass="73680">MNYLLARIRCCATLLCISFFSFSAVSASPADIPLEDFFRHAEFTGVALSPSGEYIAVTVPAEGRRNLAILDISDLESISVKSAFELRGGESPFAVRWVTPDRLIFETTIQVGALEVPARTGRVFSMNADGSNRRQLFGTNPGSYVFRQMSVIHLLPEQPDWILIQHWAHDRLKPIAERLNVNDARLRTVASSPLNRGGLMADRNGEVRFAYGTNDDDKGEFAWRPSVDAPWQTFENTLGESISPIAFNDEGDGVYFSVRRNQGSGLWLARFNEGDAIPIANEHGVEIDHPVFSDVSPYKYDASGRNLLGVRFSPGYPIMHILDADATESQWLEQIGAMFDGNYVHFHNWTADGKRAIVSVASDQAPREFFLLDTEAPALRFIAGSRGWIDPAQMSPMQPISFTARDDLQIHGYMTTPQNQEPNPDLPFVVYIHGGPHGVRDYWTFDPVTQLLASRGFGVLQVNFRGSGGYGWEFERKGYRQWGAKMQDDITDATHWLIEQGYADPERICIAGASYGGFSTLSGIVREPDLYACAFAFVGVYDLALMKEVGDIPETAYGRNYLNRVLGNNEELLARRSPTNHVENIKTPLFIAHGGEDIRAHVDHYHLLKKRLDEHNIPYEELLVEDEGHGFYKVENNVKLYERVLEFMLKHTAKDE</sequence>
<accession>A0A552WZ83</accession>
<dbReference type="InterPro" id="IPR001375">
    <property type="entry name" value="Peptidase_S9_cat"/>
</dbReference>
<dbReference type="Pfam" id="PF00326">
    <property type="entry name" value="Peptidase_S9"/>
    <property type="match status" value="1"/>
</dbReference>
<proteinExistence type="predicted"/>
<dbReference type="AlphaFoldDB" id="A0A552WZ83"/>
<evidence type="ECO:0000256" key="1">
    <source>
        <dbReference type="ARBA" id="ARBA00022801"/>
    </source>
</evidence>
<organism evidence="4 5">
    <name type="scientific">Aliidiomarina halalkaliphila</name>
    <dbReference type="NCBI Taxonomy" id="2593535"/>
    <lineage>
        <taxon>Bacteria</taxon>
        <taxon>Pseudomonadati</taxon>
        <taxon>Pseudomonadota</taxon>
        <taxon>Gammaproteobacteria</taxon>
        <taxon>Alteromonadales</taxon>
        <taxon>Idiomarinaceae</taxon>
        <taxon>Aliidiomarina</taxon>
    </lineage>
</organism>
<dbReference type="Gene3D" id="3.40.50.1820">
    <property type="entry name" value="alpha/beta hydrolase"/>
    <property type="match status" value="1"/>
</dbReference>
<keyword evidence="1" id="KW-0378">Hydrolase</keyword>
<dbReference type="EMBL" id="VJWL01000004">
    <property type="protein sequence ID" value="TRW48128.1"/>
    <property type="molecule type" value="Genomic_DNA"/>
</dbReference>
<dbReference type="RefSeq" id="WP_143236450.1">
    <property type="nucleotide sequence ID" value="NZ_VJWL01000004.1"/>
</dbReference>
<dbReference type="OrthoDB" id="4269629at2"/>
<dbReference type="PANTHER" id="PTHR42776:SF27">
    <property type="entry name" value="DIPEPTIDYL PEPTIDASE FAMILY MEMBER 6"/>
    <property type="match status" value="1"/>
</dbReference>
<dbReference type="Proteomes" id="UP000320359">
    <property type="component" value="Unassembled WGS sequence"/>
</dbReference>
<dbReference type="GO" id="GO:0006508">
    <property type="term" value="P:proteolysis"/>
    <property type="evidence" value="ECO:0007669"/>
    <property type="project" value="InterPro"/>
</dbReference>
<name>A0A552WZ83_9GAMM</name>
<feature type="signal peptide" evidence="2">
    <location>
        <begin position="1"/>
        <end position="26"/>
    </location>
</feature>
<evidence type="ECO:0000256" key="2">
    <source>
        <dbReference type="SAM" id="SignalP"/>
    </source>
</evidence>
<comment type="caution">
    <text evidence="4">The sequence shown here is derived from an EMBL/GenBank/DDBJ whole genome shotgun (WGS) entry which is preliminary data.</text>
</comment>
<dbReference type="PANTHER" id="PTHR42776">
    <property type="entry name" value="SERINE PEPTIDASE S9 FAMILY MEMBER"/>
    <property type="match status" value="1"/>
</dbReference>
<evidence type="ECO:0000313" key="5">
    <source>
        <dbReference type="Proteomes" id="UP000320359"/>
    </source>
</evidence>
<dbReference type="SUPFAM" id="SSF53474">
    <property type="entry name" value="alpha/beta-Hydrolases"/>
    <property type="match status" value="1"/>
</dbReference>
<evidence type="ECO:0000259" key="3">
    <source>
        <dbReference type="Pfam" id="PF00326"/>
    </source>
</evidence>
<keyword evidence="2" id="KW-0732">Signal</keyword>
<feature type="chain" id="PRO_5022103490" evidence="2">
    <location>
        <begin position="27"/>
        <end position="656"/>
    </location>
</feature>
<gene>
    <name evidence="4" type="ORF">FM042_10755</name>
</gene>
<evidence type="ECO:0000313" key="4">
    <source>
        <dbReference type="EMBL" id="TRW48128.1"/>
    </source>
</evidence>
<dbReference type="InterPro" id="IPR029058">
    <property type="entry name" value="AB_hydrolase_fold"/>
</dbReference>
<protein>
    <submittedName>
        <fullName evidence="4">S9 family peptidase</fullName>
    </submittedName>
</protein>